<feature type="transmembrane region" description="Helical" evidence="10">
    <location>
        <begin position="65"/>
        <end position="90"/>
    </location>
</feature>
<keyword evidence="12" id="KW-1185">Reference proteome</keyword>
<feature type="transmembrane region" description="Helical" evidence="10">
    <location>
        <begin position="238"/>
        <end position="257"/>
    </location>
</feature>
<dbReference type="PANTHER" id="PTHR43427:SF6">
    <property type="entry name" value="CHLORIDE CHANNEL PROTEIN CLC-E"/>
    <property type="match status" value="1"/>
</dbReference>
<evidence type="ECO:0000256" key="4">
    <source>
        <dbReference type="ARBA" id="ARBA00022989"/>
    </source>
</evidence>
<dbReference type="CDD" id="cd00400">
    <property type="entry name" value="Voltage_gated_ClC"/>
    <property type="match status" value="1"/>
</dbReference>
<feature type="transmembrane region" description="Helical" evidence="10">
    <location>
        <begin position="348"/>
        <end position="370"/>
    </location>
</feature>
<evidence type="ECO:0000256" key="9">
    <source>
        <dbReference type="ARBA" id="ARBA00023303"/>
    </source>
</evidence>
<dbReference type="Gene3D" id="1.10.3080.10">
    <property type="entry name" value="Clc chloride channel"/>
    <property type="match status" value="1"/>
</dbReference>
<comment type="caution">
    <text evidence="11">The sequence shown here is derived from an EMBL/GenBank/DDBJ whole genome shotgun (WGS) entry which is preliminary data.</text>
</comment>
<sequence>MALGNNPLYKIQSTQERVRYNTTQANAVQLPINKVAIQRAIIVAKKYFANELRDHLSQARISAQLCILALLFAIFASCVILLFRLLLVWANHYTQIQTLDFTGNVADWRALLPLLGAVLIWIVAKLGSKRYKRMGIAYVLHRVKLHYGKIPLQSAAGQFFQALFALGTNFSVGREGPAIHLGAVSASFLAEKFNLPDNSVRIMCVSGIAAGIAATFNAPLAAVIFVLEVIVREYKIHYFFPIMLSAICGAVSSQLVFGDVHELDRIQVFHIPLDHYPILAIGGVVLGFAAALFNYSLLKVTATGQNWPLIYRLLLAGSITTLIGLVLPQALGTGDFAIGEAISQHPSLLLLIALLFAKMIATIAAIGLGIPGGLIGPLYGIGALLGAILALVSALLFPSIAPYVGLYTVIGMTAMMGVCLAAPLAALVALLEMTNDASIILPSMFVTIPAFLIAYQGFKTKSIFFEQLEIMGLNYKVAPVNLALQKKGVRTLMDRRFVIVNNDELLLEVLKRAEGRSVLMRNTEAIFEMVSLEMPSDNHSPALTRHPIEGLSDTTTLNEAYIILSPKRSGQVFIYQDTPDNIVGVISWAALQKEINSGQI</sequence>
<dbReference type="EMBL" id="BSUY01000001">
    <property type="protein sequence ID" value="GMA82958.1"/>
    <property type="molecule type" value="Genomic_DNA"/>
</dbReference>
<evidence type="ECO:0000313" key="11">
    <source>
        <dbReference type="EMBL" id="GMA82958.1"/>
    </source>
</evidence>
<dbReference type="InterPro" id="IPR001807">
    <property type="entry name" value="ClC"/>
</dbReference>
<protein>
    <submittedName>
        <fullName evidence="11">Chloride channel protein</fullName>
    </submittedName>
</protein>
<feature type="transmembrane region" description="Helical" evidence="10">
    <location>
        <begin position="404"/>
        <end position="431"/>
    </location>
</feature>
<evidence type="ECO:0000256" key="8">
    <source>
        <dbReference type="ARBA" id="ARBA00023214"/>
    </source>
</evidence>
<feature type="transmembrane region" description="Helical" evidence="10">
    <location>
        <begin position="110"/>
        <end position="127"/>
    </location>
</feature>
<reference evidence="12" key="1">
    <citation type="journal article" date="2019" name="Int. J. Syst. Evol. Microbiol.">
        <title>The Global Catalogue of Microorganisms (GCM) 10K type strain sequencing project: providing services to taxonomists for standard genome sequencing and annotation.</title>
        <authorList>
            <consortium name="The Broad Institute Genomics Platform"/>
            <consortium name="The Broad Institute Genome Sequencing Center for Infectious Disease"/>
            <person name="Wu L."/>
            <person name="Ma J."/>
        </authorList>
    </citation>
    <scope>NUCLEOTIDE SEQUENCE [LARGE SCALE GENOMIC DNA]</scope>
    <source>
        <strain evidence="12">NBRC 102030</strain>
    </source>
</reference>
<proteinExistence type="predicted"/>
<evidence type="ECO:0000256" key="1">
    <source>
        <dbReference type="ARBA" id="ARBA00004141"/>
    </source>
</evidence>
<evidence type="ECO:0000256" key="6">
    <source>
        <dbReference type="ARBA" id="ARBA00023136"/>
    </source>
</evidence>
<name>A0ABQ6J4A2_9GAMM</name>
<evidence type="ECO:0000256" key="7">
    <source>
        <dbReference type="ARBA" id="ARBA00023173"/>
    </source>
</evidence>
<dbReference type="PRINTS" id="PR00762">
    <property type="entry name" value="CLCHANNEL"/>
</dbReference>
<feature type="transmembrane region" description="Helical" evidence="10">
    <location>
        <begin position="309"/>
        <end position="327"/>
    </location>
</feature>
<keyword evidence="6 10" id="KW-0472">Membrane</keyword>
<keyword evidence="8" id="KW-0868">Chloride</keyword>
<keyword evidence="7" id="KW-0869">Chloride channel</keyword>
<dbReference type="InterPro" id="IPR050368">
    <property type="entry name" value="ClC-type_chloride_channel"/>
</dbReference>
<keyword evidence="3 10" id="KW-0812">Transmembrane</keyword>
<dbReference type="SUPFAM" id="SSF81340">
    <property type="entry name" value="Clc chloride channel"/>
    <property type="match status" value="1"/>
</dbReference>
<dbReference type="InterPro" id="IPR014743">
    <property type="entry name" value="Cl-channel_core"/>
</dbReference>
<evidence type="ECO:0000256" key="2">
    <source>
        <dbReference type="ARBA" id="ARBA00022448"/>
    </source>
</evidence>
<keyword evidence="2" id="KW-0813">Transport</keyword>
<evidence type="ECO:0000256" key="10">
    <source>
        <dbReference type="SAM" id="Phobius"/>
    </source>
</evidence>
<organism evidence="11 12">
    <name type="scientific">Shewanella glacialipiscicola</name>
    <dbReference type="NCBI Taxonomy" id="614069"/>
    <lineage>
        <taxon>Bacteria</taxon>
        <taxon>Pseudomonadati</taxon>
        <taxon>Pseudomonadota</taxon>
        <taxon>Gammaproteobacteria</taxon>
        <taxon>Alteromonadales</taxon>
        <taxon>Shewanellaceae</taxon>
        <taxon>Shewanella</taxon>
    </lineage>
</organism>
<evidence type="ECO:0000256" key="3">
    <source>
        <dbReference type="ARBA" id="ARBA00022692"/>
    </source>
</evidence>
<dbReference type="Pfam" id="PF00654">
    <property type="entry name" value="Voltage_CLC"/>
    <property type="match status" value="1"/>
</dbReference>
<keyword evidence="5" id="KW-0406">Ion transport</keyword>
<gene>
    <name evidence="11" type="ORF">GCM10025855_24910</name>
</gene>
<dbReference type="Proteomes" id="UP001157046">
    <property type="component" value="Unassembled WGS sequence"/>
</dbReference>
<feature type="transmembrane region" description="Helical" evidence="10">
    <location>
        <begin position="278"/>
        <end position="297"/>
    </location>
</feature>
<dbReference type="PANTHER" id="PTHR43427">
    <property type="entry name" value="CHLORIDE CHANNEL PROTEIN CLC-E"/>
    <property type="match status" value="1"/>
</dbReference>
<keyword evidence="4 10" id="KW-1133">Transmembrane helix</keyword>
<comment type="subcellular location">
    <subcellularLocation>
        <location evidence="1">Membrane</location>
        <topology evidence="1">Multi-pass membrane protein</topology>
    </subcellularLocation>
</comment>
<feature type="transmembrane region" description="Helical" evidence="10">
    <location>
        <begin position="437"/>
        <end position="455"/>
    </location>
</feature>
<feature type="transmembrane region" description="Helical" evidence="10">
    <location>
        <begin position="202"/>
        <end position="226"/>
    </location>
</feature>
<feature type="transmembrane region" description="Helical" evidence="10">
    <location>
        <begin position="376"/>
        <end position="397"/>
    </location>
</feature>
<keyword evidence="9" id="KW-0407">Ion channel</keyword>
<evidence type="ECO:0000313" key="12">
    <source>
        <dbReference type="Proteomes" id="UP001157046"/>
    </source>
</evidence>
<accession>A0ABQ6J4A2</accession>
<evidence type="ECO:0000256" key="5">
    <source>
        <dbReference type="ARBA" id="ARBA00023065"/>
    </source>
</evidence>